<evidence type="ECO:0000313" key="2">
    <source>
        <dbReference type="EMBL" id="RHN47955.1"/>
    </source>
</evidence>
<keyword evidence="1" id="KW-0812">Transmembrane</keyword>
<dbReference type="Gramene" id="rna42613">
    <property type="protein sequence ID" value="RHN47955.1"/>
    <property type="gene ID" value="gene42613"/>
</dbReference>
<comment type="caution">
    <text evidence="2">The sequence shown here is derived from an EMBL/GenBank/DDBJ whole genome shotgun (WGS) entry which is preliminary data.</text>
</comment>
<proteinExistence type="predicted"/>
<evidence type="ECO:0000313" key="3">
    <source>
        <dbReference type="Proteomes" id="UP000265566"/>
    </source>
</evidence>
<keyword evidence="1" id="KW-1133">Transmembrane helix</keyword>
<dbReference type="EMBL" id="PSQE01000007">
    <property type="protein sequence ID" value="RHN47955.1"/>
    <property type="molecule type" value="Genomic_DNA"/>
</dbReference>
<keyword evidence="1" id="KW-0472">Membrane</keyword>
<sequence length="47" mass="5326">MRSEDLDCNKEFSALSEIETSTSLPIFFVSSLIVFGVLKRLLHVFCC</sequence>
<dbReference type="AlphaFoldDB" id="A0A396H9R3"/>
<evidence type="ECO:0008006" key="4">
    <source>
        <dbReference type="Google" id="ProtNLM"/>
    </source>
</evidence>
<gene>
    <name evidence="2" type="ORF">MtrunA17_Chr7g0258561</name>
</gene>
<reference evidence="3" key="1">
    <citation type="journal article" date="2018" name="Nat. Plants">
        <title>Whole-genome landscape of Medicago truncatula symbiotic genes.</title>
        <authorList>
            <person name="Pecrix Y."/>
            <person name="Staton S.E."/>
            <person name="Sallet E."/>
            <person name="Lelandais-Briere C."/>
            <person name="Moreau S."/>
            <person name="Carrere S."/>
            <person name="Blein T."/>
            <person name="Jardinaud M.F."/>
            <person name="Latrasse D."/>
            <person name="Zouine M."/>
            <person name="Zahm M."/>
            <person name="Kreplak J."/>
            <person name="Mayjonade B."/>
            <person name="Satge C."/>
            <person name="Perez M."/>
            <person name="Cauet S."/>
            <person name="Marande W."/>
            <person name="Chantry-Darmon C."/>
            <person name="Lopez-Roques C."/>
            <person name="Bouchez O."/>
            <person name="Berard A."/>
            <person name="Debelle F."/>
            <person name="Munos S."/>
            <person name="Bendahmane A."/>
            <person name="Berges H."/>
            <person name="Niebel A."/>
            <person name="Buitink J."/>
            <person name="Frugier F."/>
            <person name="Benhamed M."/>
            <person name="Crespi M."/>
            <person name="Gouzy J."/>
            <person name="Gamas P."/>
        </authorList>
    </citation>
    <scope>NUCLEOTIDE SEQUENCE [LARGE SCALE GENOMIC DNA]</scope>
    <source>
        <strain evidence="3">cv. Jemalong A17</strain>
    </source>
</reference>
<organism evidence="2 3">
    <name type="scientific">Medicago truncatula</name>
    <name type="common">Barrel medic</name>
    <name type="synonym">Medicago tribuloides</name>
    <dbReference type="NCBI Taxonomy" id="3880"/>
    <lineage>
        <taxon>Eukaryota</taxon>
        <taxon>Viridiplantae</taxon>
        <taxon>Streptophyta</taxon>
        <taxon>Embryophyta</taxon>
        <taxon>Tracheophyta</taxon>
        <taxon>Spermatophyta</taxon>
        <taxon>Magnoliopsida</taxon>
        <taxon>eudicotyledons</taxon>
        <taxon>Gunneridae</taxon>
        <taxon>Pentapetalae</taxon>
        <taxon>rosids</taxon>
        <taxon>fabids</taxon>
        <taxon>Fabales</taxon>
        <taxon>Fabaceae</taxon>
        <taxon>Papilionoideae</taxon>
        <taxon>50 kb inversion clade</taxon>
        <taxon>NPAAA clade</taxon>
        <taxon>Hologalegina</taxon>
        <taxon>IRL clade</taxon>
        <taxon>Trifolieae</taxon>
        <taxon>Medicago</taxon>
    </lineage>
</organism>
<name>A0A396H9R3_MEDTR</name>
<dbReference type="Proteomes" id="UP000265566">
    <property type="component" value="Chromosome 7"/>
</dbReference>
<protein>
    <recommendedName>
        <fullName evidence="4">Transmembrane protein</fullName>
    </recommendedName>
</protein>
<evidence type="ECO:0000256" key="1">
    <source>
        <dbReference type="SAM" id="Phobius"/>
    </source>
</evidence>
<accession>A0A396H9R3</accession>
<feature type="transmembrane region" description="Helical" evidence="1">
    <location>
        <begin position="20"/>
        <end position="38"/>
    </location>
</feature>